<accession>A0ABQ9B8V8</accession>
<comment type="caution">
    <text evidence="1">The sequence shown here is derived from an EMBL/GenBank/DDBJ whole genome shotgun (WGS) entry which is preliminary data.</text>
</comment>
<gene>
    <name evidence="1" type="ORF">OIU77_000745</name>
</gene>
<evidence type="ECO:0000313" key="1">
    <source>
        <dbReference type="EMBL" id="KAJ6375841.1"/>
    </source>
</evidence>
<reference evidence="1" key="1">
    <citation type="submission" date="2022-10" db="EMBL/GenBank/DDBJ databases">
        <authorList>
            <person name="Hyden B.L."/>
            <person name="Feng K."/>
            <person name="Yates T."/>
            <person name="Jawdy S."/>
            <person name="Smart L.B."/>
            <person name="Muchero W."/>
        </authorList>
    </citation>
    <scope>NUCLEOTIDE SEQUENCE</scope>
    <source>
        <tissue evidence="1">Shoot tip</tissue>
    </source>
</reference>
<evidence type="ECO:0000313" key="2">
    <source>
        <dbReference type="Proteomes" id="UP001141253"/>
    </source>
</evidence>
<keyword evidence="2" id="KW-1185">Reference proteome</keyword>
<protein>
    <submittedName>
        <fullName evidence="1">Uncharacterized protein</fullName>
    </submittedName>
</protein>
<name>A0ABQ9B8V8_9ROSI</name>
<dbReference type="EMBL" id="JAPFFI010000010">
    <property type="protein sequence ID" value="KAJ6375841.1"/>
    <property type="molecule type" value="Genomic_DNA"/>
</dbReference>
<reference evidence="1" key="2">
    <citation type="journal article" date="2023" name="Int. J. Mol. Sci.">
        <title>De Novo Assembly and Annotation of 11 Diverse Shrub Willow (Salix) Genomes Reveals Novel Gene Organization in Sex-Linked Regions.</title>
        <authorList>
            <person name="Hyden B."/>
            <person name="Feng K."/>
            <person name="Yates T.B."/>
            <person name="Jawdy S."/>
            <person name="Cereghino C."/>
            <person name="Smart L.B."/>
            <person name="Muchero W."/>
        </authorList>
    </citation>
    <scope>NUCLEOTIDE SEQUENCE</scope>
    <source>
        <tissue evidence="1">Shoot tip</tissue>
    </source>
</reference>
<proteinExistence type="predicted"/>
<organism evidence="1 2">
    <name type="scientific">Salix suchowensis</name>
    <dbReference type="NCBI Taxonomy" id="1278906"/>
    <lineage>
        <taxon>Eukaryota</taxon>
        <taxon>Viridiplantae</taxon>
        <taxon>Streptophyta</taxon>
        <taxon>Embryophyta</taxon>
        <taxon>Tracheophyta</taxon>
        <taxon>Spermatophyta</taxon>
        <taxon>Magnoliopsida</taxon>
        <taxon>eudicotyledons</taxon>
        <taxon>Gunneridae</taxon>
        <taxon>Pentapetalae</taxon>
        <taxon>rosids</taxon>
        <taxon>fabids</taxon>
        <taxon>Malpighiales</taxon>
        <taxon>Salicaceae</taxon>
        <taxon>Saliceae</taxon>
        <taxon>Salix</taxon>
    </lineage>
</organism>
<sequence length="63" mass="7506">MENICMQLLRKAVRIEFFSRLDQKYICLKISSVGGAPQKQTILFFNFKIDSRIHLLPEFSWKK</sequence>
<dbReference type="Proteomes" id="UP001141253">
    <property type="component" value="Chromosome 12"/>
</dbReference>